<dbReference type="Proteomes" id="UP001470230">
    <property type="component" value="Unassembled WGS sequence"/>
</dbReference>
<proteinExistence type="predicted"/>
<reference evidence="1 2" key="1">
    <citation type="submission" date="2024-04" db="EMBL/GenBank/DDBJ databases">
        <title>Tritrichomonas musculus Genome.</title>
        <authorList>
            <person name="Alves-Ferreira E."/>
            <person name="Grigg M."/>
            <person name="Lorenzi H."/>
            <person name="Galac M."/>
        </authorList>
    </citation>
    <scope>NUCLEOTIDE SEQUENCE [LARGE SCALE GENOMIC DNA]</scope>
    <source>
        <strain evidence="1 2">EAF2021</strain>
    </source>
</reference>
<sequence>MHQDKAELYVRIVPFTNADHKRISRNKNNPLQRIKVSNNTTLYTISSYIHGQASGPDQKLLSVSLHVPFSNKCVQLPLSMSVADFLLITNQVKQGELRYRFDRTDEQNQQQYQFLQQSTGQMMQQQNQFYQSNPNAPNQIPYDMNSNRSSRSNNLQYQKTNILNSNFNNEQNYHIHSLNPPSGTYTYDTNVNINPVLNTANVDNANKINFATNSTNSNDNSIRQQDSPPTYPLPDFLQPPVNTDSNNLNIFHSGFHLFSNSFSSSFPTMIDSLNYSQNPYEASQNTPSKESISLKNDLENILRK</sequence>
<gene>
    <name evidence="1" type="ORF">M9Y10_034940</name>
</gene>
<keyword evidence="2" id="KW-1185">Reference proteome</keyword>
<accession>A0ABR2KH62</accession>
<name>A0ABR2KH62_9EUKA</name>
<dbReference type="EMBL" id="JAPFFF010000005">
    <property type="protein sequence ID" value="KAK8890172.1"/>
    <property type="molecule type" value="Genomic_DNA"/>
</dbReference>
<comment type="caution">
    <text evidence="1">The sequence shown here is derived from an EMBL/GenBank/DDBJ whole genome shotgun (WGS) entry which is preliminary data.</text>
</comment>
<evidence type="ECO:0000313" key="1">
    <source>
        <dbReference type="EMBL" id="KAK8890172.1"/>
    </source>
</evidence>
<organism evidence="1 2">
    <name type="scientific">Tritrichomonas musculus</name>
    <dbReference type="NCBI Taxonomy" id="1915356"/>
    <lineage>
        <taxon>Eukaryota</taxon>
        <taxon>Metamonada</taxon>
        <taxon>Parabasalia</taxon>
        <taxon>Tritrichomonadida</taxon>
        <taxon>Tritrichomonadidae</taxon>
        <taxon>Tritrichomonas</taxon>
    </lineage>
</organism>
<evidence type="ECO:0000313" key="2">
    <source>
        <dbReference type="Proteomes" id="UP001470230"/>
    </source>
</evidence>
<protein>
    <submittedName>
        <fullName evidence="1">Uncharacterized protein</fullName>
    </submittedName>
</protein>